<evidence type="ECO:0008006" key="12">
    <source>
        <dbReference type="Google" id="ProtNLM"/>
    </source>
</evidence>
<dbReference type="InterPro" id="IPR056747">
    <property type="entry name" value="VPS13-like_M"/>
</dbReference>
<evidence type="ECO:0000313" key="10">
    <source>
        <dbReference type="EMBL" id="TNM90319.1"/>
    </source>
</evidence>
<dbReference type="InterPro" id="IPR026854">
    <property type="entry name" value="VPS13_N"/>
</dbReference>
<accession>A0A4Z2BEC8</accession>
<dbReference type="GO" id="GO:0006869">
    <property type="term" value="P:lipid transport"/>
    <property type="evidence" value="ECO:0007669"/>
    <property type="project" value="UniProtKB-KW"/>
</dbReference>
<dbReference type="Pfam" id="PF25036">
    <property type="entry name" value="VPS13_VAB"/>
    <property type="match status" value="1"/>
</dbReference>
<dbReference type="GO" id="GO:0007005">
    <property type="term" value="P:mitochondrion organization"/>
    <property type="evidence" value="ECO:0007669"/>
    <property type="project" value="TreeGrafter"/>
</dbReference>
<feature type="coiled-coil region" evidence="4">
    <location>
        <begin position="380"/>
        <end position="407"/>
    </location>
</feature>
<keyword evidence="11" id="KW-1185">Reference proteome</keyword>
<feature type="compositionally biased region" description="Basic and acidic residues" evidence="5">
    <location>
        <begin position="441"/>
        <end position="456"/>
    </location>
</feature>
<gene>
    <name evidence="10" type="ORF">fugu_002608</name>
</gene>
<dbReference type="EMBL" id="SWLE01000016">
    <property type="protein sequence ID" value="TNM90319.1"/>
    <property type="molecule type" value="Genomic_DNA"/>
</dbReference>
<dbReference type="PANTHER" id="PTHR16166:SF125">
    <property type="entry name" value="INTERMEMBRANE LIPID TRANSFER PROTEIN VPS13C"/>
    <property type="match status" value="1"/>
</dbReference>
<evidence type="ECO:0000259" key="9">
    <source>
        <dbReference type="Pfam" id="PF25037"/>
    </source>
</evidence>
<feature type="domain" description="Vacuolar protein sorting-associated protein 13 VPS13 adaptor binding" evidence="8">
    <location>
        <begin position="1906"/>
        <end position="2355"/>
    </location>
</feature>
<evidence type="ECO:0000256" key="1">
    <source>
        <dbReference type="ARBA" id="ARBA00006545"/>
    </source>
</evidence>
<dbReference type="Pfam" id="PF25033">
    <property type="entry name" value="VPS13_M"/>
    <property type="match status" value="1"/>
</dbReference>
<reference evidence="10 11" key="1">
    <citation type="submission" date="2019-04" db="EMBL/GenBank/DDBJ databases">
        <title>The sequence and de novo assembly of Takifugu bimaculatus genome using PacBio and Hi-C technologies.</title>
        <authorList>
            <person name="Xu P."/>
            <person name="Liu B."/>
            <person name="Zhou Z."/>
        </authorList>
    </citation>
    <scope>NUCLEOTIDE SEQUENCE [LARGE SCALE GENOMIC DNA]</scope>
    <source>
        <strain evidence="10">TB-2018</strain>
        <tissue evidence="10">Muscle</tissue>
    </source>
</reference>
<feature type="region of interest" description="Disordered" evidence="5">
    <location>
        <begin position="417"/>
        <end position="456"/>
    </location>
</feature>
<evidence type="ECO:0000259" key="8">
    <source>
        <dbReference type="Pfam" id="PF25036"/>
    </source>
</evidence>
<keyword evidence="3" id="KW-0445">Lipid transport</keyword>
<feature type="domain" description="Intermembrane lipid transfer protein VPS13-like C-terminal" evidence="9">
    <location>
        <begin position="2925"/>
        <end position="3023"/>
    </location>
</feature>
<evidence type="ECO:0000256" key="3">
    <source>
        <dbReference type="ARBA" id="ARBA00023055"/>
    </source>
</evidence>
<name>A0A4Z2BEC8_9TELE</name>
<keyword evidence="2" id="KW-0813">Transport</keyword>
<evidence type="ECO:0000256" key="4">
    <source>
        <dbReference type="SAM" id="Coils"/>
    </source>
</evidence>
<evidence type="ECO:0000259" key="6">
    <source>
        <dbReference type="Pfam" id="PF12624"/>
    </source>
</evidence>
<dbReference type="InterPro" id="IPR026847">
    <property type="entry name" value="VPS13"/>
</dbReference>
<evidence type="ECO:0000259" key="7">
    <source>
        <dbReference type="Pfam" id="PF25033"/>
    </source>
</evidence>
<dbReference type="Proteomes" id="UP000516260">
    <property type="component" value="Chromosome 3"/>
</dbReference>
<dbReference type="GO" id="GO:0045053">
    <property type="term" value="P:protein retention in Golgi apparatus"/>
    <property type="evidence" value="ECO:0007669"/>
    <property type="project" value="TreeGrafter"/>
</dbReference>
<dbReference type="PANTHER" id="PTHR16166">
    <property type="entry name" value="VACUOLAR PROTEIN SORTING-ASSOCIATED PROTEIN VPS13"/>
    <property type="match status" value="1"/>
</dbReference>
<dbReference type="InterPro" id="IPR056748">
    <property type="entry name" value="VPS13-like_C"/>
</dbReference>
<evidence type="ECO:0000256" key="5">
    <source>
        <dbReference type="SAM" id="MobiDB-lite"/>
    </source>
</evidence>
<evidence type="ECO:0000313" key="11">
    <source>
        <dbReference type="Proteomes" id="UP000516260"/>
    </source>
</evidence>
<evidence type="ECO:0000256" key="2">
    <source>
        <dbReference type="ARBA" id="ARBA00022448"/>
    </source>
</evidence>
<comment type="caution">
    <text evidence="10">The sequence shown here is derived from an EMBL/GenBank/DDBJ whole genome shotgun (WGS) entry which is preliminary data.</text>
</comment>
<proteinExistence type="inferred from homology"/>
<sequence>MVFESLVSDLLNRFIGDYVENLDKSQLKIGIWGGNVVLENLKVKENALNEFDVPFMVKAGQIGKLTLKIPWKNLYNDAVVATLDGLYLLVVPGAARKYDAAKEKHFQQEAKQRELQRIEGALQMAARREKLQEEKKDTFVEKLATQVIKNLQVKISSIHIRYEDDLSDPLHPICVGITLSEMSLQTTDENWKACILNEAAKIIYKLGCLECLCVYWNVNSPMFYKRSQEDILEALKCSISSKDKDLPHYQYIFKPIFASAKMCINPNAELELKSPKASLNLEVQNIAIEMNKAQYLTMVEMLESIDCMVRNAPYRKFRPEVPVHTNCKLWWHYAFNGIMDVHIRRVSRMWSWSNIRQHRQNLKAYRTAYKTKLVSSGKVNQDTEQQIQDLEKVLDVFNITLARQQAQMEVIRSGQKVQSKKATGGQKHGGFFSSFFGRKSKKDEPEKEESKDKESLEDLLTAEEKEKLYTAIGYSGSSQNLALPKEYVALVITFQLLRTSVTIREQSDIPEILNVQMVDLSTKISQRPGAQAFRVEATLQHWYVTGLQQQGTVPSLIASVGEDSSSLLSVVFELNPEDSSADQMLRLYSQPVEIIYDTLTVNSLADFFKTEKGLDLEVLTTATLSKLEEIKEKTATGLSHIIETRKVLDLRIDLKPSYLLIPKSGFYSKTSDLIIIDFGSFQLNSVEQSAPFPSSSLEEIMDRAYDRFSIELRRVQLLYSQSGESWKSARLQRSSVQHILHPMDFTVQLGKCMVEKDARMPRFKVSGELPLMHIKISDQKIQNILNLVNSISLPNVGSTSHTSTDKMPLLVHERSGVLGLHPVFLDAMETDSDISDKSIDEEHQQQTLEELTNLQFKFEVKEVLLELTRHLDQEKPVLSLSIYQLGAEGKGRSFDLSITSYLRRVTLDYCDAPGGSSRSLHLIRSSDQQGSNLLKVEFIKADPKGPSFQTVFCNTEQMLKVEFSSLNFLLHTEALLSTIKYLSSILPSELATARNPDTKKQADKSDHGRSVFKAAKNGGVFSLKLYAMLGSFHVEVCDDHCNIADIKIQGIDASVLVQAKQMQVCARLRDVVVTDVNPNTIHRKAVSIVGEELFNFELSLFPGATEGDGYSNMSKVDGKVKMRLGCIQIIYLHKFLMSLLNFTNSFQMAREALSAATAQAAEKAASSVRDFAQKSFRLSMDINLKAPLIIVPQSSVSQNALVMDLGLIKVGNSFSLLPIDGCPLPAIIDNLDIQLSQLKLSRTSVDQISGPPNELLEPVNLHLNIKRNLAASWNKKMVAVEVFGDLKPMKVELSQDDLMMLLKIPLENLGEASSLGHLSHKQDVSVHLQTSECSSTASAHVGKSSVSGDEEGDSLETMRFTVNIESLSLVLYGNDPKQPSEHQHQQNLRLAEFALHLLKTSGKLWTNGCVEVITVLSTCTLDDLRAGMNRVTSRMIRQRDEESSEAMIDVTYRQNTEGRELVAVLQKLYLCASIEFLLAVTEFFVQALPKSDSMNKSSALSDKLSLRETSEPQTGSKTAAAVKTRVQAVVLDPEVVFVANLMKADAPALLASFQCDFTLQTEVDSSQIMRANLRELKVQACPFIRNKDDKTITTVLRPCSVVMETKSHVNQPLTGSVIVEEVIVKISPFMLNTVMTITAAMRAKTEQQKEEVKSNVGDLWSVLNINNCNYWFLGVEEATEVTESFQEASHCNEGENFSAQIKVFQVTLESGLGHQTVPLLLAESSFNGLAKNWSSLLQLRGDMTLEVNYFNELHAVWEPLIERVDNSKRRWNLELEVRTNPIQDKSPVHGDEFIILPEPRTAISICSTDTMNVTVSQCALTVFHNLTKAFSEAATSDFNFFLKEKAPFTIKNCLGIPLIVRHGANLRVMGSPALGRFHELTVDQSIDLEHTIFESSSRGKLSTLQRQESCLFNLTIVPTGYSEISNIAVDKPGRRLYNIRGPMLQEALSVLLQVDAADGNKVVTVRAPLQIINHFSMPFTIMKYCPTSRNLKSVGEAEPDTEFHITLDSYRCQLFVCPSGGLTGQFAPSSSCISWKEQVHCSSEVRSVLHCPSTISGLLPLTVSTLAVSDDLRHIASQGEEDWDPAYVIHLFPVVTLRNLLPYTVRYMMESSVDSYDLLEGSTADLLNARVTGEIVSLVLIKYQGRNWHGHIRIHQEMTEFFSVSLVCELDTNMTVDVSVHVMRTTSSVTLSLFSPYWIINKTSRVLQYKAENVNVKHPADYRDIILFSFRKKNLFSKSKLQLCISNSSWSDAFSLDTVGSYGCVQCPASNMDYLVGVSIRMSSFNLTRIVTMSPFFSLVNRSSFELEIGEVIKHSSTRWHYISSTECLPFWPENTSGKLCLRVVGSESSSKHFMFNRQDNGTLLSLDMDELGQLTYDGLSQVHWVSFLDGRQRVLLFTEDLAVVTKARQAEDLEQFQQEVKVSLRNLGLSLINNSRRQEIAYIGITSSGVVWEMKPKNRWKPFSQKNINALEKAYQSQLSGEMGGGWVRLDTNLEVNFSGSTMMMRHPISCSVRRNFLPGIQVEFKQSDHQRSLRAQLHWLQVDNQLPGAIFPIVFHPVPPPKSIALDSEPKPFIDVSIITRFNKHSTVMQFKYFMALIQEMAVKIDQDFLAALLALFTPVTDTQADRQKSQLLNKDLELLQAELMEASLSDTLGLNFFEDFHISPIKLHLSLSLGSGEDSGQEAEAIQSLNLLLKSIGATLTDVDDLIFKLAFFEVKYQFYRQEKLMWAVVRHYSEQFLKQMYVLVLGLDVLGNPFGLIRGLSEGVEAFFYEPFQGAVQGPEEFAEGFVIGVRSLFGHTVGGAAGMVSRITGSVGKGLAAITMDKDFQQKRREEMNRPPKDFAESLAKGGKGLLKGVVGGVTGIVTKPVEGAKKEGASGFFKGIGKGLVGVVARPTGGIVDMASSTFQGIQRVAESTEEVTKLRPARLIKEDGIIRPYDPTESQGFDLFQRSQIKQLEGEVFRGHFPFAGHRKTNIMVTNRRILCVKEIDFVGHFNKEWECLLENLSQPMAVSGSELKIFFK</sequence>
<feature type="non-terminal residue" evidence="10">
    <location>
        <position position="3024"/>
    </location>
</feature>
<dbReference type="InterPro" id="IPR009543">
    <property type="entry name" value="VPS13_VAB"/>
</dbReference>
<feature type="domain" description="VPS13-like middle region" evidence="7">
    <location>
        <begin position="1036"/>
        <end position="1831"/>
    </location>
</feature>
<dbReference type="GO" id="GO:0006623">
    <property type="term" value="P:protein targeting to vacuole"/>
    <property type="evidence" value="ECO:0007669"/>
    <property type="project" value="TreeGrafter"/>
</dbReference>
<dbReference type="Pfam" id="PF12624">
    <property type="entry name" value="VPS13_N"/>
    <property type="match status" value="1"/>
</dbReference>
<feature type="domain" description="Chorein N-terminal" evidence="6">
    <location>
        <begin position="2"/>
        <end position="795"/>
    </location>
</feature>
<comment type="similarity">
    <text evidence="1">Belongs to the VPS13 family.</text>
</comment>
<protein>
    <recommendedName>
        <fullName evidence="12">Vacuolar protein sorting 13 homolog C</fullName>
    </recommendedName>
</protein>
<organism evidence="10 11">
    <name type="scientific">Takifugu bimaculatus</name>
    <dbReference type="NCBI Taxonomy" id="433685"/>
    <lineage>
        <taxon>Eukaryota</taxon>
        <taxon>Metazoa</taxon>
        <taxon>Chordata</taxon>
        <taxon>Craniata</taxon>
        <taxon>Vertebrata</taxon>
        <taxon>Euteleostomi</taxon>
        <taxon>Actinopterygii</taxon>
        <taxon>Neopterygii</taxon>
        <taxon>Teleostei</taxon>
        <taxon>Neoteleostei</taxon>
        <taxon>Acanthomorphata</taxon>
        <taxon>Eupercaria</taxon>
        <taxon>Tetraodontiformes</taxon>
        <taxon>Tetradontoidea</taxon>
        <taxon>Tetraodontidae</taxon>
        <taxon>Takifugu</taxon>
    </lineage>
</organism>
<keyword evidence="4" id="KW-0175">Coiled coil</keyword>
<dbReference type="Pfam" id="PF25037">
    <property type="entry name" value="VPS13_C"/>
    <property type="match status" value="1"/>
</dbReference>